<evidence type="ECO:0000313" key="1">
    <source>
        <dbReference type="EMBL" id="NHZ32470.1"/>
    </source>
</evidence>
<accession>A0ABX0LI74</accession>
<dbReference type="InterPro" id="IPR050708">
    <property type="entry name" value="T6SS_VgrG/RHS"/>
</dbReference>
<organism evidence="1 2">
    <name type="scientific">Massilia rubra</name>
    <dbReference type="NCBI Taxonomy" id="2607910"/>
    <lineage>
        <taxon>Bacteria</taxon>
        <taxon>Pseudomonadati</taxon>
        <taxon>Pseudomonadota</taxon>
        <taxon>Betaproteobacteria</taxon>
        <taxon>Burkholderiales</taxon>
        <taxon>Oxalobacteraceae</taxon>
        <taxon>Telluria group</taxon>
        <taxon>Massilia</taxon>
    </lineage>
</organism>
<dbReference type="Gene3D" id="2.180.10.10">
    <property type="entry name" value="RHS repeat-associated core"/>
    <property type="match status" value="2"/>
</dbReference>
<evidence type="ECO:0000313" key="2">
    <source>
        <dbReference type="Proteomes" id="UP000785613"/>
    </source>
</evidence>
<comment type="caution">
    <text evidence="1">The sequence shown here is derived from an EMBL/GenBank/DDBJ whole genome shotgun (WGS) entry which is preliminary data.</text>
</comment>
<dbReference type="InterPro" id="IPR031325">
    <property type="entry name" value="RHS_repeat"/>
</dbReference>
<gene>
    <name evidence="1" type="ORF">F0185_02550</name>
</gene>
<proteinExistence type="predicted"/>
<reference evidence="1 2" key="1">
    <citation type="submission" date="2019-09" db="EMBL/GenBank/DDBJ databases">
        <title>Taxonomy of Antarctic Massilia spp.: description of Massilia rubra sp. nov., Massilia aquatica sp. nov., Massilia mucilaginosa sp. nov., Massilia frigida sp. nov. isolated from streams, lakes and regoliths.</title>
        <authorList>
            <person name="Holochova P."/>
            <person name="Sedlacek I."/>
            <person name="Kralova S."/>
            <person name="Maslanova I."/>
            <person name="Busse H.-J."/>
            <person name="Stankova E."/>
            <person name="Vrbovska V."/>
            <person name="Kovarovic V."/>
            <person name="Bartak M."/>
            <person name="Svec P."/>
            <person name="Pantucek R."/>
        </authorList>
    </citation>
    <scope>NUCLEOTIDE SEQUENCE [LARGE SCALE GENOMIC DNA]</scope>
    <source>
        <strain evidence="1 2">CCM 8692</strain>
    </source>
</reference>
<dbReference type="PANTHER" id="PTHR32305:SF15">
    <property type="entry name" value="PROTEIN RHSA-RELATED"/>
    <property type="match status" value="1"/>
</dbReference>
<protein>
    <submittedName>
        <fullName evidence="1">RHS repeat protein</fullName>
    </submittedName>
</protein>
<dbReference type="InterPro" id="IPR006530">
    <property type="entry name" value="YD"/>
</dbReference>
<dbReference type="EMBL" id="VUYU01000001">
    <property type="protein sequence ID" value="NHZ32470.1"/>
    <property type="molecule type" value="Genomic_DNA"/>
</dbReference>
<name>A0ABX0LI74_9BURK</name>
<sequence>MIAHIGPLGNHTSYVLDTDGQPLKRIDARGSVVEYRYDDARRVAELINENGDAHRFLYDALDRLIEETGFDARLTRYRYDDSDLITAKEELGSDERNEYTRIDTHYSRDSAGQLVEMLISRTTGEVQAEQLRVRYAYDTLGRMTQAINADAEVSLHYDVLGQLVGEHTKGRDFSAELRHEYDELGNRIKTVFPDGRVLNKLFYGSSLHGVSAYKRDCSI</sequence>
<dbReference type="Proteomes" id="UP000785613">
    <property type="component" value="Unassembled WGS sequence"/>
</dbReference>
<dbReference type="Pfam" id="PF05593">
    <property type="entry name" value="RHS_repeat"/>
    <property type="match status" value="1"/>
</dbReference>
<dbReference type="PANTHER" id="PTHR32305">
    <property type="match status" value="1"/>
</dbReference>
<keyword evidence="2" id="KW-1185">Reference proteome</keyword>
<dbReference type="NCBIfam" id="TIGR01643">
    <property type="entry name" value="YD_repeat_2x"/>
    <property type="match status" value="3"/>
</dbReference>